<evidence type="ECO:0000256" key="1">
    <source>
        <dbReference type="ARBA" id="ARBA00001232"/>
    </source>
</evidence>
<dbReference type="Pfam" id="PF02504">
    <property type="entry name" value="FA_synthesis"/>
    <property type="match status" value="1"/>
</dbReference>
<comment type="function">
    <text evidence="10">Catalyzes the reversible formation of acyl-phosphate (acyl-PO(4)) from acyl-[acyl-carrier-protein] (acyl-ACP). This enzyme utilizes acyl-ACP as fatty acyl donor, but not acyl-CoA.</text>
</comment>
<keyword evidence="4 10" id="KW-0808">Transferase</keyword>
<evidence type="ECO:0000256" key="7">
    <source>
        <dbReference type="ARBA" id="ARBA00023264"/>
    </source>
</evidence>
<dbReference type="InterPro" id="IPR012281">
    <property type="entry name" value="Phospholipid_synth_PlsX-like"/>
</dbReference>
<dbReference type="PIRSF" id="PIRSF002465">
    <property type="entry name" value="Phsphlp_syn_PlsX"/>
    <property type="match status" value="1"/>
</dbReference>
<comment type="similarity">
    <text evidence="10">Belongs to the PlsX family.</text>
</comment>
<keyword evidence="6 10" id="KW-0594">Phospholipid biosynthesis</keyword>
<name>A0ABU8SLX7_9LACO</name>
<keyword evidence="7 10" id="KW-1208">Phospholipid metabolism</keyword>
<organism evidence="11 12">
    <name type="scientific">Nicoliella lavandulae</name>
    <dbReference type="NCBI Taxonomy" id="3082954"/>
    <lineage>
        <taxon>Bacteria</taxon>
        <taxon>Bacillati</taxon>
        <taxon>Bacillota</taxon>
        <taxon>Bacilli</taxon>
        <taxon>Lactobacillales</taxon>
        <taxon>Lactobacillaceae</taxon>
        <taxon>Nicoliella</taxon>
    </lineage>
</organism>
<keyword evidence="5 10" id="KW-0443">Lipid metabolism</keyword>
<dbReference type="PANTHER" id="PTHR30100:SF1">
    <property type="entry name" value="PHOSPHATE ACYLTRANSFERASE"/>
    <property type="match status" value="1"/>
</dbReference>
<comment type="subunit">
    <text evidence="9 10">Homodimer. Probably interacts with PlsY.</text>
</comment>
<gene>
    <name evidence="10 11" type="primary">plsX</name>
    <name evidence="11" type="ORF">R4146_05360</name>
</gene>
<comment type="pathway">
    <text evidence="10">Lipid metabolism; phospholipid metabolism.</text>
</comment>
<evidence type="ECO:0000256" key="5">
    <source>
        <dbReference type="ARBA" id="ARBA00023098"/>
    </source>
</evidence>
<dbReference type="PANTHER" id="PTHR30100">
    <property type="entry name" value="FATTY ACID/PHOSPHOLIPID SYNTHESIS PROTEIN PLSX"/>
    <property type="match status" value="1"/>
</dbReference>
<protein>
    <recommendedName>
        <fullName evidence="8 10">Phosphate acyltransferase</fullName>
        <ecNumber evidence="8 10">2.3.1.274</ecNumber>
    </recommendedName>
    <alternativeName>
        <fullName evidence="10">Acyl-ACP phosphotransacylase</fullName>
    </alternativeName>
    <alternativeName>
        <fullName evidence="10">Acyl-[acyl-carrier-protein]--phosphate acyltransferase</fullName>
    </alternativeName>
    <alternativeName>
        <fullName evidence="10">Phosphate-acyl-ACP acyltransferase</fullName>
    </alternativeName>
</protein>
<comment type="catalytic activity">
    <reaction evidence="1 10">
        <text>a fatty acyl-[ACP] + phosphate = an acyl phosphate + holo-[ACP]</text>
        <dbReference type="Rhea" id="RHEA:42292"/>
        <dbReference type="Rhea" id="RHEA-COMP:9685"/>
        <dbReference type="Rhea" id="RHEA-COMP:14125"/>
        <dbReference type="ChEBI" id="CHEBI:43474"/>
        <dbReference type="ChEBI" id="CHEBI:59918"/>
        <dbReference type="ChEBI" id="CHEBI:64479"/>
        <dbReference type="ChEBI" id="CHEBI:138651"/>
        <dbReference type="EC" id="2.3.1.274"/>
    </reaction>
</comment>
<dbReference type="GO" id="GO:0043811">
    <property type="term" value="F:phosphate:acyl-[acyl carrier protein] acyltransferase activity"/>
    <property type="evidence" value="ECO:0007669"/>
    <property type="project" value="UniProtKB-EC"/>
</dbReference>
<comment type="caution">
    <text evidence="11">The sequence shown here is derived from an EMBL/GenBank/DDBJ whole genome shotgun (WGS) entry which is preliminary data.</text>
</comment>
<dbReference type="SUPFAM" id="SSF53659">
    <property type="entry name" value="Isocitrate/Isopropylmalate dehydrogenase-like"/>
    <property type="match status" value="1"/>
</dbReference>
<sequence>MKVAVDAMGGDYAPTEIVKGVEMARDLYPDMEFELFGPKDQVEPLIASNERINLIHTDEVIEMGEEPVKAVKSKKNSSMVKAAEAVKAGQADAFLSGGNTGALLTAGLFIVGRIKGIERPALTTTLPMVEGPNSKFVMLDVGANADSRAFHLYQYAFMGTYYAEAVLKIKNPRVGLLNNGTEADKGDKLHKAVHDLLAANKDLNFIGNVESRELLNGAADVVVTDGFTGNAALKSTEGTALTMLNLIKSSIMNGSLKDKLGAYLLKDTFKSINTKLDYSKYGGAVLIGVKAPVVKMHGSSKADTVRNTIGQIHTMLQSNTVGQIVDYFSAHSDDMKAIKQEAKNN</sequence>
<dbReference type="NCBIfam" id="TIGR00182">
    <property type="entry name" value="plsX"/>
    <property type="match status" value="1"/>
</dbReference>
<evidence type="ECO:0000256" key="2">
    <source>
        <dbReference type="ARBA" id="ARBA00022490"/>
    </source>
</evidence>
<keyword evidence="12" id="KW-1185">Reference proteome</keyword>
<evidence type="ECO:0000256" key="8">
    <source>
        <dbReference type="ARBA" id="ARBA00024069"/>
    </source>
</evidence>
<dbReference type="Proteomes" id="UP001370590">
    <property type="component" value="Unassembled WGS sequence"/>
</dbReference>
<dbReference type="RefSeq" id="WP_339960662.1">
    <property type="nucleotide sequence ID" value="NZ_JAWMWH010000001.1"/>
</dbReference>
<proteinExistence type="inferred from homology"/>
<keyword evidence="2 10" id="KW-0963">Cytoplasm</keyword>
<dbReference type="InterPro" id="IPR003664">
    <property type="entry name" value="FA_synthesis"/>
</dbReference>
<evidence type="ECO:0000256" key="6">
    <source>
        <dbReference type="ARBA" id="ARBA00023209"/>
    </source>
</evidence>
<evidence type="ECO:0000313" key="11">
    <source>
        <dbReference type="EMBL" id="MEJ6400585.1"/>
    </source>
</evidence>
<comment type="subcellular location">
    <subcellularLocation>
        <location evidence="10">Cytoplasm</location>
    </subcellularLocation>
    <text evidence="10">Associated with the membrane possibly through PlsY.</text>
</comment>
<evidence type="ECO:0000256" key="9">
    <source>
        <dbReference type="ARBA" id="ARBA00046608"/>
    </source>
</evidence>
<accession>A0ABU8SLX7</accession>
<keyword evidence="11" id="KW-0012">Acyltransferase</keyword>
<evidence type="ECO:0000256" key="3">
    <source>
        <dbReference type="ARBA" id="ARBA00022516"/>
    </source>
</evidence>
<reference evidence="11 12" key="1">
    <citation type="submission" date="2023-10" db="EMBL/GenBank/DDBJ databases">
        <title>Nicoliella lavandulae sp. nov. isolated from Lavandula angustifolia flowers.</title>
        <authorList>
            <person name="Alcantara C."/>
            <person name="Zuniga M."/>
            <person name="Landete J.M."/>
            <person name="Monedero V."/>
        </authorList>
    </citation>
    <scope>NUCLEOTIDE SEQUENCE [LARGE SCALE GENOMIC DNA]</scope>
    <source>
        <strain evidence="11 12">Es01</strain>
    </source>
</reference>
<evidence type="ECO:0000313" key="12">
    <source>
        <dbReference type="Proteomes" id="UP001370590"/>
    </source>
</evidence>
<dbReference type="EC" id="2.3.1.274" evidence="8 10"/>
<dbReference type="EMBL" id="JAWMWH010000001">
    <property type="protein sequence ID" value="MEJ6400585.1"/>
    <property type="molecule type" value="Genomic_DNA"/>
</dbReference>
<keyword evidence="3 10" id="KW-0444">Lipid biosynthesis</keyword>
<evidence type="ECO:0000256" key="4">
    <source>
        <dbReference type="ARBA" id="ARBA00022679"/>
    </source>
</evidence>
<dbReference type="Gene3D" id="3.40.718.10">
    <property type="entry name" value="Isopropylmalate Dehydrogenase"/>
    <property type="match status" value="1"/>
</dbReference>
<evidence type="ECO:0000256" key="10">
    <source>
        <dbReference type="HAMAP-Rule" id="MF_00019"/>
    </source>
</evidence>
<dbReference type="HAMAP" id="MF_00019">
    <property type="entry name" value="PlsX"/>
    <property type="match status" value="1"/>
</dbReference>